<protein>
    <recommendedName>
        <fullName evidence="3">DNA-directed DNA polymerase</fullName>
    </recommendedName>
</protein>
<dbReference type="PANTHER" id="PTHR31511">
    <property type="entry name" value="PROTEIN CBG23764"/>
    <property type="match status" value="1"/>
</dbReference>
<dbReference type="Gene3D" id="2.70.40.10">
    <property type="match status" value="1"/>
</dbReference>
<sequence length="643" mass="73150">MAMRTRNIKYLDGCGMAQVASNITKHHHAIQIGINRWFISTGSEEVMASQFCPEGTMKVVTLRALGIVSVDSGCRLDTGSIILIAPYKQYSVYATASLPIRVGSHWFQLQGNKEVTIVSSDPESRTTLSLLDYTKCRKRPFNIFPKMSIWNRDMDEANPHENTNTHRLNINEQIGGGFNEIESAIGSRLKTFWITPEEDGGWDVVSFLNSIREQLIAKIIEQANGENEELDTSFKTRNRRELLLIDQTDEIVDESFSKLLKEKSEFQAKGSEWALSGFIGLELHINKFQPLRGSRFLEKLNETCLPPKEDFFNRLTDSDISDEDYTHAKTVWEAFECKTLGDYSDIYLKSDVTLLADVFENFRNVCFEADNLDPAWYYIAPELTFDAMLKHTGIELELLTDYHMILMVEKGICGGISQCCKRYAEANNKYMKEYDSKSESRFLSYLDANILYGWALSRPLPYSNFRWLSPNEITDFSVNEIPEYNEKGYILEVDLEYPESLHEKHSDLPLCPENKAPPGGKLKKLLTTLENKLKYTIHYVNLKQALSLGIILKKCHEHPFNICPEMSIWNRDMSKSCIMAIVNIAIRKIPPSALVPIKSYNCPAGFDSSAIQSDIVHGQGRCLVPTGLSFEIPKGLHGRTQET</sequence>
<keyword evidence="2" id="KW-1185">Reference proteome</keyword>
<dbReference type="PANTHER" id="PTHR31511:SF12">
    <property type="entry name" value="RHO TERMINATION FACTOR N-TERMINAL DOMAIN-CONTAINING PROTEIN"/>
    <property type="match status" value="1"/>
</dbReference>
<comment type="caution">
    <text evidence="1">The sequence shown here is derived from an EMBL/GenBank/DDBJ whole genome shotgun (WGS) entry which is preliminary data.</text>
</comment>
<reference evidence="1" key="2">
    <citation type="submission" date="2017-10" db="EMBL/GenBank/DDBJ databases">
        <title>Ladona fulva Genome sequencing and assembly.</title>
        <authorList>
            <person name="Murali S."/>
            <person name="Richards S."/>
            <person name="Bandaranaike D."/>
            <person name="Bellair M."/>
            <person name="Blankenburg K."/>
            <person name="Chao H."/>
            <person name="Dinh H."/>
            <person name="Doddapaneni H."/>
            <person name="Dugan-Rocha S."/>
            <person name="Elkadiri S."/>
            <person name="Gnanaolivu R."/>
            <person name="Hernandez B."/>
            <person name="Skinner E."/>
            <person name="Javaid M."/>
            <person name="Lee S."/>
            <person name="Li M."/>
            <person name="Ming W."/>
            <person name="Munidasa M."/>
            <person name="Muniz J."/>
            <person name="Nguyen L."/>
            <person name="Hughes D."/>
            <person name="Osuji N."/>
            <person name="Pu L.-L."/>
            <person name="Puazo M."/>
            <person name="Qu C."/>
            <person name="Quiroz J."/>
            <person name="Raj R."/>
            <person name="Weissenberger G."/>
            <person name="Xin Y."/>
            <person name="Zou X."/>
            <person name="Han Y."/>
            <person name="Worley K."/>
            <person name="Muzny D."/>
            <person name="Gibbs R."/>
        </authorList>
    </citation>
    <scope>NUCLEOTIDE SEQUENCE</scope>
    <source>
        <strain evidence="1">Sampled in the wild</strain>
    </source>
</reference>
<dbReference type="EMBL" id="KZ308900">
    <property type="protein sequence ID" value="KAG8235351.1"/>
    <property type="molecule type" value="Genomic_DNA"/>
</dbReference>
<reference evidence="1" key="1">
    <citation type="submission" date="2013-04" db="EMBL/GenBank/DDBJ databases">
        <authorList>
            <person name="Qu J."/>
            <person name="Murali S.C."/>
            <person name="Bandaranaike D."/>
            <person name="Bellair M."/>
            <person name="Blankenburg K."/>
            <person name="Chao H."/>
            <person name="Dinh H."/>
            <person name="Doddapaneni H."/>
            <person name="Downs B."/>
            <person name="Dugan-Rocha S."/>
            <person name="Elkadiri S."/>
            <person name="Gnanaolivu R.D."/>
            <person name="Hernandez B."/>
            <person name="Javaid M."/>
            <person name="Jayaseelan J.C."/>
            <person name="Lee S."/>
            <person name="Li M."/>
            <person name="Ming W."/>
            <person name="Munidasa M."/>
            <person name="Muniz J."/>
            <person name="Nguyen L."/>
            <person name="Ongeri F."/>
            <person name="Osuji N."/>
            <person name="Pu L.-L."/>
            <person name="Puazo M."/>
            <person name="Qu C."/>
            <person name="Quiroz J."/>
            <person name="Raj R."/>
            <person name="Weissenberger G."/>
            <person name="Xin Y."/>
            <person name="Zou X."/>
            <person name="Han Y."/>
            <person name="Richards S."/>
            <person name="Worley K."/>
            <person name="Muzny D."/>
            <person name="Gibbs R."/>
        </authorList>
    </citation>
    <scope>NUCLEOTIDE SEQUENCE</scope>
    <source>
        <strain evidence="1">Sampled in the wild</strain>
    </source>
</reference>
<evidence type="ECO:0008006" key="3">
    <source>
        <dbReference type="Google" id="ProtNLM"/>
    </source>
</evidence>
<evidence type="ECO:0000313" key="2">
    <source>
        <dbReference type="Proteomes" id="UP000792457"/>
    </source>
</evidence>
<accession>A0A8K0KHL6</accession>
<name>A0A8K0KHL6_LADFU</name>
<organism evidence="1 2">
    <name type="scientific">Ladona fulva</name>
    <name type="common">Scarce chaser dragonfly</name>
    <name type="synonym">Libellula fulva</name>
    <dbReference type="NCBI Taxonomy" id="123851"/>
    <lineage>
        <taxon>Eukaryota</taxon>
        <taxon>Metazoa</taxon>
        <taxon>Ecdysozoa</taxon>
        <taxon>Arthropoda</taxon>
        <taxon>Hexapoda</taxon>
        <taxon>Insecta</taxon>
        <taxon>Pterygota</taxon>
        <taxon>Palaeoptera</taxon>
        <taxon>Odonata</taxon>
        <taxon>Epiprocta</taxon>
        <taxon>Anisoptera</taxon>
        <taxon>Libelluloidea</taxon>
        <taxon>Libellulidae</taxon>
        <taxon>Ladona</taxon>
    </lineage>
</organism>
<dbReference type="OrthoDB" id="414982at2759"/>
<dbReference type="SUPFAM" id="SSF56672">
    <property type="entry name" value="DNA/RNA polymerases"/>
    <property type="match status" value="1"/>
</dbReference>
<proteinExistence type="predicted"/>
<gene>
    <name evidence="1" type="ORF">J437_LFUL015860</name>
</gene>
<dbReference type="AlphaFoldDB" id="A0A8K0KHL6"/>
<dbReference type="InterPro" id="IPR036157">
    <property type="entry name" value="dUTPase-like_sf"/>
</dbReference>
<dbReference type="Proteomes" id="UP000792457">
    <property type="component" value="Unassembled WGS sequence"/>
</dbReference>
<dbReference type="GO" id="GO:0071897">
    <property type="term" value="P:DNA biosynthetic process"/>
    <property type="evidence" value="ECO:0007669"/>
    <property type="project" value="UniProtKB-ARBA"/>
</dbReference>
<dbReference type="InterPro" id="IPR043502">
    <property type="entry name" value="DNA/RNA_pol_sf"/>
</dbReference>
<evidence type="ECO:0000313" key="1">
    <source>
        <dbReference type="EMBL" id="KAG8235351.1"/>
    </source>
</evidence>